<reference evidence="2" key="1">
    <citation type="submission" date="2016-10" db="EMBL/GenBank/DDBJ databases">
        <authorList>
            <person name="Varghese N."/>
            <person name="Submissions S."/>
        </authorList>
    </citation>
    <scope>NUCLEOTIDE SEQUENCE [LARGE SCALE GENOMIC DNA]</scope>
    <source>
        <strain evidence="2">DSM 44209</strain>
    </source>
</reference>
<evidence type="ECO:0000313" key="2">
    <source>
        <dbReference type="Proteomes" id="UP000198507"/>
    </source>
</evidence>
<protein>
    <submittedName>
        <fullName evidence="1">Urease accessory protein</fullName>
    </submittedName>
</protein>
<proteinExistence type="predicted"/>
<organism evidence="1 2">
    <name type="scientific">Geodermatophilus poikilotrophus</name>
    <dbReference type="NCBI Taxonomy" id="1333667"/>
    <lineage>
        <taxon>Bacteria</taxon>
        <taxon>Bacillati</taxon>
        <taxon>Actinomycetota</taxon>
        <taxon>Actinomycetes</taxon>
        <taxon>Geodermatophilales</taxon>
        <taxon>Geodermatophilaceae</taxon>
        <taxon>Geodermatophilus</taxon>
    </lineage>
</organism>
<dbReference type="Proteomes" id="UP000198507">
    <property type="component" value="Unassembled WGS sequence"/>
</dbReference>
<sequence length="81" mass="8333">MHTTVDLGPRAPAWLPPVAPVAYAPTVHLAAGTRPPRPVATGQDAVRLPLPGGWTATAWRAELHRVTSAPAARTGPGQATA</sequence>
<evidence type="ECO:0000313" key="1">
    <source>
        <dbReference type="EMBL" id="SET90206.1"/>
    </source>
</evidence>
<gene>
    <name evidence="1" type="ORF">SAMN04488546_4114</name>
</gene>
<name>A0A1I0I0R5_9ACTN</name>
<dbReference type="EMBL" id="FOIE01000010">
    <property type="protein sequence ID" value="SET90206.1"/>
    <property type="molecule type" value="Genomic_DNA"/>
</dbReference>
<dbReference type="AlphaFoldDB" id="A0A1I0I0R5"/>
<accession>A0A1I0I0R5</accession>
<keyword evidence="2" id="KW-1185">Reference proteome</keyword>
<dbReference type="RefSeq" id="WP_175486591.1">
    <property type="nucleotide sequence ID" value="NZ_FOIE01000010.1"/>
</dbReference>